<keyword evidence="3" id="KW-0378">Hydrolase</keyword>
<dbReference type="InterPro" id="IPR023635">
    <property type="entry name" value="Peptide_deformylase"/>
</dbReference>
<name>A0AB34J7X2_PRYPA</name>
<comment type="function">
    <text evidence="3">Removes the formyl group from the N-terminal Met of newly synthesized proteins.</text>
</comment>
<dbReference type="CDD" id="cd00487">
    <property type="entry name" value="Pep_deformylase"/>
    <property type="match status" value="1"/>
</dbReference>
<accession>A0AB34J7X2</accession>
<dbReference type="EMBL" id="JBGBPQ010000012">
    <property type="protein sequence ID" value="KAL1514412.1"/>
    <property type="molecule type" value="Genomic_DNA"/>
</dbReference>
<evidence type="ECO:0000256" key="2">
    <source>
        <dbReference type="ARBA" id="ARBA00012175"/>
    </source>
</evidence>
<dbReference type="GO" id="GO:0042586">
    <property type="term" value="F:peptide deformylase activity"/>
    <property type="evidence" value="ECO:0007669"/>
    <property type="project" value="UniProtKB-EC"/>
</dbReference>
<dbReference type="InterPro" id="IPR036821">
    <property type="entry name" value="Peptide_deformylase_sf"/>
</dbReference>
<keyword evidence="3" id="KW-0648">Protein biosynthesis</keyword>
<keyword evidence="7" id="KW-1185">Reference proteome</keyword>
<feature type="signal peptide" evidence="5">
    <location>
        <begin position="1"/>
        <end position="17"/>
    </location>
</feature>
<keyword evidence="5" id="KW-0732">Signal</keyword>
<dbReference type="GO" id="GO:0046872">
    <property type="term" value="F:metal ion binding"/>
    <property type="evidence" value="ECO:0007669"/>
    <property type="project" value="UniProtKB-KW"/>
</dbReference>
<evidence type="ECO:0000256" key="1">
    <source>
        <dbReference type="ARBA" id="ARBA00010759"/>
    </source>
</evidence>
<protein>
    <recommendedName>
        <fullName evidence="2 3">Peptide deformylase</fullName>
        <ecNumber evidence="2 3">3.5.1.88</ecNumber>
    </recommendedName>
</protein>
<dbReference type="Pfam" id="PF01327">
    <property type="entry name" value="Pep_deformylase"/>
    <property type="match status" value="1"/>
</dbReference>
<dbReference type="GO" id="GO:0006412">
    <property type="term" value="P:translation"/>
    <property type="evidence" value="ECO:0007669"/>
    <property type="project" value="UniProtKB-KW"/>
</dbReference>
<comment type="catalytic activity">
    <reaction evidence="3">
        <text>N-terminal N-formyl-L-methionyl-[peptide] + H2O = N-terminal L-methionyl-[peptide] + formate</text>
        <dbReference type="Rhea" id="RHEA:24420"/>
        <dbReference type="Rhea" id="RHEA-COMP:10639"/>
        <dbReference type="Rhea" id="RHEA-COMP:10640"/>
        <dbReference type="ChEBI" id="CHEBI:15377"/>
        <dbReference type="ChEBI" id="CHEBI:15740"/>
        <dbReference type="ChEBI" id="CHEBI:49298"/>
        <dbReference type="ChEBI" id="CHEBI:64731"/>
        <dbReference type="EC" id="3.5.1.88"/>
    </reaction>
</comment>
<dbReference type="EC" id="3.5.1.88" evidence="2 3"/>
<gene>
    <name evidence="6" type="ORF">AB1Y20_003513</name>
</gene>
<comment type="similarity">
    <text evidence="1 3">Belongs to the polypeptide deformylase family.</text>
</comment>
<evidence type="ECO:0000256" key="5">
    <source>
        <dbReference type="SAM" id="SignalP"/>
    </source>
</evidence>
<organism evidence="6 7">
    <name type="scientific">Prymnesium parvum</name>
    <name type="common">Toxic golden alga</name>
    <dbReference type="NCBI Taxonomy" id="97485"/>
    <lineage>
        <taxon>Eukaryota</taxon>
        <taxon>Haptista</taxon>
        <taxon>Haptophyta</taxon>
        <taxon>Prymnesiophyceae</taxon>
        <taxon>Prymnesiales</taxon>
        <taxon>Prymnesiaceae</taxon>
        <taxon>Prymnesium</taxon>
    </lineage>
</organism>
<sequence length="305" mass="32903">MVAALLLCLSPPPAANGAAALAAAVAHPAARAARRVPAPQLQFDAALFEQYAPPPPLANLSIVEFPSPLLRAKNEEVREFDEALADLSARMLALMYAANGVGLAAPQVGVSRRLFVYNPNPTAPGALRRMGERVVANPQILQYCEPADVEVEGCLSSRSECCCGAVRRASEIHVRYQDEKGRAREKRLRGFEARVFQHEYDHIEGVLHLDRQSPAQLRRVQPFLEALVRQHGPGGAPRLDPSRAARLQPPPLRDEEEAAPATQAEPPAPLAERPLEAQTEGAARGFGGGAKRGASKRGGKPKKKR</sequence>
<evidence type="ECO:0000256" key="4">
    <source>
        <dbReference type="SAM" id="MobiDB-lite"/>
    </source>
</evidence>
<evidence type="ECO:0000256" key="3">
    <source>
        <dbReference type="RuleBase" id="RU362111"/>
    </source>
</evidence>
<feature type="compositionally biased region" description="Basic residues" evidence="4">
    <location>
        <begin position="293"/>
        <end position="305"/>
    </location>
</feature>
<dbReference type="Proteomes" id="UP001515480">
    <property type="component" value="Unassembled WGS sequence"/>
</dbReference>
<dbReference type="SUPFAM" id="SSF56420">
    <property type="entry name" value="Peptide deformylase"/>
    <property type="match status" value="1"/>
</dbReference>
<dbReference type="HAMAP" id="MF_00163">
    <property type="entry name" value="Pep_deformylase"/>
    <property type="match status" value="1"/>
</dbReference>
<dbReference type="Gene3D" id="3.90.45.10">
    <property type="entry name" value="Peptide deformylase"/>
    <property type="match status" value="1"/>
</dbReference>
<proteinExistence type="inferred from homology"/>
<evidence type="ECO:0000313" key="6">
    <source>
        <dbReference type="EMBL" id="KAL1514412.1"/>
    </source>
</evidence>
<comment type="caution">
    <text evidence="6">The sequence shown here is derived from an EMBL/GenBank/DDBJ whole genome shotgun (WGS) entry which is preliminary data.</text>
</comment>
<dbReference type="NCBIfam" id="NF001159">
    <property type="entry name" value="PRK00150.1-3"/>
    <property type="match status" value="1"/>
</dbReference>
<dbReference type="PANTHER" id="PTHR10458">
    <property type="entry name" value="PEPTIDE DEFORMYLASE"/>
    <property type="match status" value="1"/>
</dbReference>
<feature type="chain" id="PRO_5044349076" description="Peptide deformylase" evidence="5">
    <location>
        <begin position="18"/>
        <end position="305"/>
    </location>
</feature>
<dbReference type="PRINTS" id="PR01576">
    <property type="entry name" value="PDEFORMYLASE"/>
</dbReference>
<dbReference type="NCBIfam" id="TIGR00079">
    <property type="entry name" value="pept_deformyl"/>
    <property type="match status" value="1"/>
</dbReference>
<feature type="region of interest" description="Disordered" evidence="4">
    <location>
        <begin position="230"/>
        <end position="305"/>
    </location>
</feature>
<dbReference type="AlphaFoldDB" id="A0AB34J7X2"/>
<dbReference type="PANTHER" id="PTHR10458:SF22">
    <property type="entry name" value="PEPTIDE DEFORMYLASE"/>
    <property type="match status" value="1"/>
</dbReference>
<evidence type="ECO:0000313" key="7">
    <source>
        <dbReference type="Proteomes" id="UP001515480"/>
    </source>
</evidence>
<keyword evidence="3" id="KW-0479">Metal-binding</keyword>
<reference evidence="6 7" key="1">
    <citation type="journal article" date="2024" name="Science">
        <title>Giant polyketide synthase enzymes in the biosynthesis of giant marine polyether toxins.</title>
        <authorList>
            <person name="Fallon T.R."/>
            <person name="Shende V.V."/>
            <person name="Wierzbicki I.H."/>
            <person name="Pendleton A.L."/>
            <person name="Watervoot N.F."/>
            <person name="Auber R.P."/>
            <person name="Gonzalez D.J."/>
            <person name="Wisecaver J.H."/>
            <person name="Moore B.S."/>
        </authorList>
    </citation>
    <scope>NUCLEOTIDE SEQUENCE [LARGE SCALE GENOMIC DNA]</scope>
    <source>
        <strain evidence="6 7">12B1</strain>
    </source>
</reference>